<evidence type="ECO:0000313" key="2">
    <source>
        <dbReference type="Proteomes" id="UP000248090"/>
    </source>
</evidence>
<keyword evidence="2" id="KW-1185">Reference proteome</keyword>
<comment type="caution">
    <text evidence="1">The sequence shown here is derived from an EMBL/GenBank/DDBJ whole genome shotgun (WGS) entry which is preliminary data.</text>
</comment>
<sequence length="131" mass="15338">MWESSGLGKFELAHVFSHKQDERRSEEKLFKKVDISKKPYGHFTSASNVVLIPKGYAKPTDSMLAIKACFFKRHIDLYGTNMYGLSGLDDLKIPSWYGDVDWLEPKLPIDWREKISNLLKYRSEYLKRKYA</sequence>
<accession>A0ABX5LQP5</accession>
<gene>
    <name evidence="1" type="ORF">WH50_23230</name>
</gene>
<dbReference type="Proteomes" id="UP000248090">
    <property type="component" value="Unassembled WGS sequence"/>
</dbReference>
<proteinExistence type="predicted"/>
<protein>
    <submittedName>
        <fullName evidence="1">Uncharacterized protein</fullName>
    </submittedName>
</protein>
<dbReference type="EMBL" id="LAPT01000133">
    <property type="protein sequence ID" value="PXF28990.1"/>
    <property type="molecule type" value="Genomic_DNA"/>
</dbReference>
<organism evidence="1 2">
    <name type="scientific">Pokkaliibacter plantistimulans</name>
    <dbReference type="NCBI Taxonomy" id="1635171"/>
    <lineage>
        <taxon>Bacteria</taxon>
        <taxon>Pseudomonadati</taxon>
        <taxon>Pseudomonadota</taxon>
        <taxon>Gammaproteobacteria</taxon>
        <taxon>Oceanospirillales</taxon>
        <taxon>Balneatrichaceae</taxon>
        <taxon>Pokkaliibacter</taxon>
    </lineage>
</organism>
<evidence type="ECO:0000313" key="1">
    <source>
        <dbReference type="EMBL" id="PXF28990.1"/>
    </source>
</evidence>
<reference evidence="1 2" key="1">
    <citation type="submission" date="2015-03" db="EMBL/GenBank/DDBJ databases">
        <authorList>
            <person name="Krishnan R."/>
            <person name="Midha S."/>
            <person name="Patil P.B."/>
            <person name="Rameshkumar N."/>
        </authorList>
    </citation>
    <scope>NUCLEOTIDE SEQUENCE [LARGE SCALE GENOMIC DNA]</scope>
    <source>
        <strain evidence="1 2">L1E11</strain>
    </source>
</reference>
<name>A0ABX5LQP5_9GAMM</name>